<dbReference type="PROSITE" id="PS51885">
    <property type="entry name" value="NEPRILYSIN"/>
    <property type="match status" value="1"/>
</dbReference>
<dbReference type="PRINTS" id="PR00786">
    <property type="entry name" value="NEPRILYSIN"/>
</dbReference>
<keyword evidence="13 20" id="KW-1133">Transmembrane helix</keyword>
<evidence type="ECO:0000256" key="12">
    <source>
        <dbReference type="ARBA" id="ARBA00022968"/>
    </source>
</evidence>
<evidence type="ECO:0000256" key="18">
    <source>
        <dbReference type="ARBA" id="ARBA00023180"/>
    </source>
</evidence>
<dbReference type="InterPro" id="IPR042089">
    <property type="entry name" value="Peptidase_M13_dom_2"/>
</dbReference>
<evidence type="ECO:0000256" key="15">
    <source>
        <dbReference type="ARBA" id="ARBA00023049"/>
    </source>
</evidence>
<dbReference type="Pfam" id="PF05649">
    <property type="entry name" value="Peptidase_M13_N"/>
    <property type="match status" value="2"/>
</dbReference>
<dbReference type="InterPro" id="IPR018497">
    <property type="entry name" value="Peptidase_M13_C"/>
</dbReference>
<keyword evidence="18" id="KW-0325">Glycoprotein</keyword>
<dbReference type="SUPFAM" id="SSF55486">
    <property type="entry name" value="Metalloproteases ('zincins'), catalytic domain"/>
    <property type="match status" value="2"/>
</dbReference>
<protein>
    <recommendedName>
        <fullName evidence="6">endothelin-converting enzyme 1</fullName>
        <ecNumber evidence="6">3.4.24.71</ecNumber>
    </recommendedName>
</protein>
<dbReference type="InterPro" id="IPR024079">
    <property type="entry name" value="MetalloPept_cat_dom_sf"/>
</dbReference>
<evidence type="ECO:0000256" key="17">
    <source>
        <dbReference type="ARBA" id="ARBA00023157"/>
    </source>
</evidence>
<dbReference type="GO" id="GO:0046872">
    <property type="term" value="F:metal ion binding"/>
    <property type="evidence" value="ECO:0007669"/>
    <property type="project" value="UniProtKB-KW"/>
</dbReference>
<evidence type="ECO:0000256" key="5">
    <source>
        <dbReference type="ARBA" id="ARBA00004606"/>
    </source>
</evidence>
<dbReference type="GO" id="GO:0000139">
    <property type="term" value="C:Golgi membrane"/>
    <property type="evidence" value="ECO:0007669"/>
    <property type="project" value="UniProtKB-SubCell"/>
</dbReference>
<keyword evidence="9" id="KW-0479">Metal-binding</keyword>
<evidence type="ECO:0000256" key="10">
    <source>
        <dbReference type="ARBA" id="ARBA00022801"/>
    </source>
</evidence>
<keyword evidence="17" id="KW-1015">Disulfide bond</keyword>
<keyword evidence="16 20" id="KW-0472">Membrane</keyword>
<organism evidence="23 24">
    <name type="scientific">Neotoma lepida</name>
    <name type="common">Desert woodrat</name>
    <dbReference type="NCBI Taxonomy" id="56216"/>
    <lineage>
        <taxon>Eukaryota</taxon>
        <taxon>Metazoa</taxon>
        <taxon>Chordata</taxon>
        <taxon>Craniata</taxon>
        <taxon>Vertebrata</taxon>
        <taxon>Euteleostomi</taxon>
        <taxon>Mammalia</taxon>
        <taxon>Eutheria</taxon>
        <taxon>Euarchontoglires</taxon>
        <taxon>Glires</taxon>
        <taxon>Rodentia</taxon>
        <taxon>Myomorpha</taxon>
        <taxon>Muroidea</taxon>
        <taxon>Cricetidae</taxon>
        <taxon>Neotominae</taxon>
        <taxon>Neotoma</taxon>
    </lineage>
</organism>
<evidence type="ECO:0000256" key="7">
    <source>
        <dbReference type="ARBA" id="ARBA00022670"/>
    </source>
</evidence>
<evidence type="ECO:0000259" key="21">
    <source>
        <dbReference type="Pfam" id="PF01431"/>
    </source>
</evidence>
<evidence type="ECO:0000256" key="2">
    <source>
        <dbReference type="ARBA" id="ARBA00001947"/>
    </source>
</evidence>
<keyword evidence="7" id="KW-0645">Protease</keyword>
<reference evidence="23 24" key="1">
    <citation type="submission" date="2016-06" db="EMBL/GenBank/DDBJ databases">
        <title>The Draft Genome Sequence and Annotation of the Desert Woodrat Neotoma lepida.</title>
        <authorList>
            <person name="Campbell M."/>
            <person name="Oakeson K.F."/>
            <person name="Yandell M."/>
            <person name="Halpert J.R."/>
            <person name="Dearing D."/>
        </authorList>
    </citation>
    <scope>NUCLEOTIDE SEQUENCE [LARGE SCALE GENOMIC DNA]</scope>
    <source>
        <strain evidence="23">417</strain>
        <tissue evidence="23">Liver</tissue>
    </source>
</reference>
<evidence type="ECO:0000256" key="1">
    <source>
        <dbReference type="ARBA" id="ARBA00001742"/>
    </source>
</evidence>
<keyword evidence="19" id="KW-0968">Cytoplasmic vesicle</keyword>
<comment type="cofactor">
    <cofactor evidence="2">
        <name>Zn(2+)</name>
        <dbReference type="ChEBI" id="CHEBI:29105"/>
    </cofactor>
</comment>
<dbReference type="GO" id="GO:0030658">
    <property type="term" value="C:transport vesicle membrane"/>
    <property type="evidence" value="ECO:0007669"/>
    <property type="project" value="UniProtKB-SubCell"/>
</dbReference>
<keyword evidence="24" id="KW-1185">Reference proteome</keyword>
<dbReference type="Gene3D" id="3.40.390.10">
    <property type="entry name" value="Collagenase (Catalytic Domain)"/>
    <property type="match status" value="1"/>
</dbReference>
<evidence type="ECO:0000259" key="22">
    <source>
        <dbReference type="Pfam" id="PF05649"/>
    </source>
</evidence>
<gene>
    <name evidence="23" type="ORF">A6R68_00862</name>
</gene>
<dbReference type="CDD" id="cd08662">
    <property type="entry name" value="M13"/>
    <property type="match status" value="1"/>
</dbReference>
<dbReference type="Gene3D" id="1.10.1380.10">
    <property type="entry name" value="Neutral endopeptidase , domain2"/>
    <property type="match status" value="1"/>
</dbReference>
<keyword evidence="8 20" id="KW-0812">Transmembrane</keyword>
<dbReference type="PANTHER" id="PTHR11733">
    <property type="entry name" value="ZINC METALLOPROTEASE FAMILY M13 NEPRILYSIN-RELATED"/>
    <property type="match status" value="1"/>
</dbReference>
<dbReference type="InterPro" id="IPR008753">
    <property type="entry name" value="Peptidase_M13_N"/>
</dbReference>
<keyword evidence="11" id="KW-0862">Zinc</keyword>
<keyword evidence="10" id="KW-0378">Hydrolase</keyword>
<evidence type="ECO:0000256" key="16">
    <source>
        <dbReference type="ARBA" id="ARBA00023136"/>
    </source>
</evidence>
<proteinExistence type="predicted"/>
<evidence type="ECO:0000313" key="23">
    <source>
        <dbReference type="EMBL" id="OBS70579.1"/>
    </source>
</evidence>
<evidence type="ECO:0000256" key="19">
    <source>
        <dbReference type="ARBA" id="ARBA00023329"/>
    </source>
</evidence>
<dbReference type="InterPro" id="IPR000718">
    <property type="entry name" value="Peptidase_M13"/>
</dbReference>
<dbReference type="Proteomes" id="UP000092124">
    <property type="component" value="Unassembled WGS sequence"/>
</dbReference>
<keyword evidence="14" id="KW-0333">Golgi apparatus</keyword>
<evidence type="ECO:0000256" key="20">
    <source>
        <dbReference type="SAM" id="Phobius"/>
    </source>
</evidence>
<evidence type="ECO:0000256" key="4">
    <source>
        <dbReference type="ARBA" id="ARBA00004250"/>
    </source>
</evidence>
<dbReference type="OrthoDB" id="6475849at2759"/>
<feature type="domain" description="Peptidase M13 C-terminal" evidence="21">
    <location>
        <begin position="610"/>
        <end position="812"/>
    </location>
</feature>
<evidence type="ECO:0000256" key="6">
    <source>
        <dbReference type="ARBA" id="ARBA00012316"/>
    </source>
</evidence>
<sequence length="918" mass="103654">MNVALHELGGGGSMVFAKLRDEEAPETPVEGRAAQDSLEVGFQKRTRGRLFGSHTQLELVLAGLSLVLAALLLGCLVALWVQYHRDPAHSTCLTEACIRVAGKILESLDRGVSPCQDFYQFSCGGWIRRNPLPNGQNTTFNSSSEAERKTQRFYLSCLQLERIEKLGAQPLRDLIDKAGTLGWALGKRSRRDRMWSKEALRIPGPEISLMLSTQIGGWNITGPWEENNFMDVLKAVAGTYRATPFFTVYVSADSKSSNSNVIQVPSWERVGTHGTSRFPSPMTGRPNTPSPMHRSLRFKVGETNLYLLLLQVDQSGLFLPSRDYYLNRTANEKVLTAYLDYMEELGMLLGGQPASTREQMQQVLELETQLANITVPQDQRRDEEKIYHKMSISELQTLAPSMDWLEFLSFLLSPLELGDSEPVVVYGTEYLQQVSELINRTEPSILNNYLIWNLVQKTTSSLDQRFESAQEKLLETLYGTKKSCTPRWQTCISNTDDALGFALGSLFAEGMISEIRSAFEETLGELVWMDEKTRLAAKEKADAIYDMIGFPDFILEPKELDDVYDGYEVSEDSFFQNMLNLYNFSAKVMADQLRKPPSRDQWSMTPQTVNAYYLPTKNEIVFPAGILQAPFYAHNHPKALNFGGIGVVMGHELTHAFDDQGREYDKEGNLRPWWQNESLTAFQNHTACMEEQYHQYQVNGERLNGLQTLGENIADNGGLKAAYNAYKAWLRTHGEEQQLPAVGLTNHQLFFVGFAQVWCSVRTPESSHEGLVTDPHSPARFRVLGTLSNSRDFLRHFGCPVGSPMNPGQLCEAYSVLFGNDSLQPHRQASPTYVPCAPPSTAAPLKNRATELKWKAKGSLGQIHEAERDHPQKQVYFHAAPVSWAMHLYKQLWRSHRREELGISIEHSEQLRDTRTQH</sequence>
<evidence type="ECO:0000256" key="13">
    <source>
        <dbReference type="ARBA" id="ARBA00022989"/>
    </source>
</evidence>
<evidence type="ECO:0000256" key="11">
    <source>
        <dbReference type="ARBA" id="ARBA00022833"/>
    </source>
</evidence>
<dbReference type="AlphaFoldDB" id="A0A1A6GX87"/>
<evidence type="ECO:0000256" key="3">
    <source>
        <dbReference type="ARBA" id="ARBA00004194"/>
    </source>
</evidence>
<evidence type="ECO:0000313" key="24">
    <source>
        <dbReference type="Proteomes" id="UP000092124"/>
    </source>
</evidence>
<dbReference type="GO" id="GO:0005886">
    <property type="term" value="C:plasma membrane"/>
    <property type="evidence" value="ECO:0007669"/>
    <property type="project" value="TreeGrafter"/>
</dbReference>
<comment type="caution">
    <text evidence="23">The sequence shown here is derived from an EMBL/GenBank/DDBJ whole genome shotgun (WGS) entry which is preliminary data.</text>
</comment>
<dbReference type="Pfam" id="PF01431">
    <property type="entry name" value="Peptidase_M13"/>
    <property type="match status" value="1"/>
</dbReference>
<dbReference type="EMBL" id="LZPO01066294">
    <property type="protein sequence ID" value="OBS70579.1"/>
    <property type="molecule type" value="Genomic_DNA"/>
</dbReference>
<dbReference type="PANTHER" id="PTHR11733:SF127">
    <property type="entry name" value="EEF1AKMT4-ECE2 READTHROUGH TRANSCRIPT PROTEIN-RELATED"/>
    <property type="match status" value="1"/>
</dbReference>
<dbReference type="GO" id="GO:0004222">
    <property type="term" value="F:metalloendopeptidase activity"/>
    <property type="evidence" value="ECO:0007669"/>
    <property type="project" value="UniProtKB-EC"/>
</dbReference>
<evidence type="ECO:0000256" key="14">
    <source>
        <dbReference type="ARBA" id="ARBA00023034"/>
    </source>
</evidence>
<feature type="domain" description="Peptidase M13 N-terminal" evidence="22">
    <location>
        <begin position="142"/>
        <end position="264"/>
    </location>
</feature>
<evidence type="ECO:0000256" key="8">
    <source>
        <dbReference type="ARBA" id="ARBA00022692"/>
    </source>
</evidence>
<comment type="catalytic activity">
    <reaction evidence="1">
        <text>Hydrolysis of the 21-Trp-|-Val-22 bond in big endothelin to form endothelin 1.</text>
        <dbReference type="EC" id="3.4.24.71"/>
    </reaction>
</comment>
<dbReference type="GO" id="GO:0016485">
    <property type="term" value="P:protein processing"/>
    <property type="evidence" value="ECO:0007669"/>
    <property type="project" value="TreeGrafter"/>
</dbReference>
<keyword evidence="15" id="KW-0482">Metalloprotease</keyword>
<dbReference type="EC" id="3.4.24.71" evidence="6"/>
<comment type="subcellular location">
    <subcellularLocation>
        <location evidence="4">Cytoplasmic vesicle</location>
        <location evidence="4">Secretory vesicle membrane</location>
    </subcellularLocation>
    <subcellularLocation>
        <location evidence="3">Golgi apparatus membrane</location>
        <topology evidence="3">Single-pass membrane protein</topology>
    </subcellularLocation>
    <subcellularLocation>
        <location evidence="5">Membrane</location>
        <topology evidence="5">Single-pass type II membrane protein</topology>
    </subcellularLocation>
</comment>
<dbReference type="STRING" id="56216.A0A1A6GX87"/>
<name>A0A1A6GX87_NEOLE</name>
<accession>A0A1A6GX87</accession>
<evidence type="ECO:0000256" key="9">
    <source>
        <dbReference type="ARBA" id="ARBA00022723"/>
    </source>
</evidence>
<feature type="transmembrane region" description="Helical" evidence="20">
    <location>
        <begin position="59"/>
        <end position="83"/>
    </location>
</feature>
<keyword evidence="12" id="KW-0735">Signal-anchor</keyword>
<feature type="domain" description="Peptidase M13 N-terminal" evidence="22">
    <location>
        <begin position="309"/>
        <end position="551"/>
    </location>
</feature>